<gene>
    <name evidence="7 11" type="primary">nadE</name>
    <name evidence="11" type="ORF">AQPW35_06350</name>
</gene>
<dbReference type="InterPro" id="IPR003694">
    <property type="entry name" value="NAD_synthase"/>
</dbReference>
<dbReference type="GO" id="GO:0005524">
    <property type="term" value="F:ATP binding"/>
    <property type="evidence" value="ECO:0007669"/>
    <property type="project" value="UniProtKB-UniRule"/>
</dbReference>
<comment type="catalytic activity">
    <reaction evidence="7 8">
        <text>deamido-NAD(+) + L-glutamine + ATP + H2O = L-glutamate + AMP + diphosphate + NAD(+) + H(+)</text>
        <dbReference type="Rhea" id="RHEA:24384"/>
        <dbReference type="ChEBI" id="CHEBI:15377"/>
        <dbReference type="ChEBI" id="CHEBI:15378"/>
        <dbReference type="ChEBI" id="CHEBI:29985"/>
        <dbReference type="ChEBI" id="CHEBI:30616"/>
        <dbReference type="ChEBI" id="CHEBI:33019"/>
        <dbReference type="ChEBI" id="CHEBI:57540"/>
        <dbReference type="ChEBI" id="CHEBI:58359"/>
        <dbReference type="ChEBI" id="CHEBI:58437"/>
        <dbReference type="ChEBI" id="CHEBI:456215"/>
        <dbReference type="EC" id="6.3.5.1"/>
    </reaction>
</comment>
<evidence type="ECO:0000256" key="8">
    <source>
        <dbReference type="PIRNR" id="PIRNR006630"/>
    </source>
</evidence>
<keyword evidence="6 7" id="KW-0520">NAD</keyword>
<proteinExistence type="inferred from homology"/>
<dbReference type="PANTHER" id="PTHR23090:SF9">
    <property type="entry name" value="GLUTAMINE-DEPENDENT NAD(+) SYNTHETASE"/>
    <property type="match status" value="1"/>
</dbReference>
<keyword evidence="12" id="KW-1185">Reference proteome</keyword>
<dbReference type="InterPro" id="IPR036526">
    <property type="entry name" value="C-N_Hydrolase_sf"/>
</dbReference>
<feature type="binding site" evidence="7">
    <location>
        <position position="390"/>
    </location>
    <ligand>
        <name>deamido-NAD(+)</name>
        <dbReference type="ChEBI" id="CHEBI:58437"/>
        <note>ligand shared between two neighboring subunits</note>
    </ligand>
</feature>
<comment type="function">
    <text evidence="7">Catalyzes the ATP-dependent amidation of deamido-NAD to form NAD. Uses L-glutamine as a nitrogen source.</text>
</comment>
<protein>
    <recommendedName>
        <fullName evidence="7 8">Glutamine-dependent NAD(+) synthetase</fullName>
        <ecNumber evidence="7 8">6.3.5.1</ecNumber>
    </recommendedName>
    <alternativeName>
        <fullName evidence="7 8">NAD(+) synthase [glutamine-hydrolyzing]</fullName>
    </alternativeName>
</protein>
<evidence type="ECO:0000259" key="10">
    <source>
        <dbReference type="PROSITE" id="PS50263"/>
    </source>
</evidence>
<dbReference type="OrthoDB" id="8817375at2"/>
<organism evidence="11 12">
    <name type="scientific">Pseudaquabacterium pictum</name>
    <dbReference type="NCBI Taxonomy" id="2315236"/>
    <lineage>
        <taxon>Bacteria</taxon>
        <taxon>Pseudomonadati</taxon>
        <taxon>Pseudomonadota</taxon>
        <taxon>Betaproteobacteria</taxon>
        <taxon>Burkholderiales</taxon>
        <taxon>Sphaerotilaceae</taxon>
        <taxon>Pseudaquabacterium</taxon>
    </lineage>
</organism>
<dbReference type="RefSeq" id="WP_137731290.1">
    <property type="nucleotide sequence ID" value="NZ_BJCL01000001.1"/>
</dbReference>
<dbReference type="AlphaFoldDB" id="A0A480AIT6"/>
<dbReference type="HAMAP" id="MF_02090">
    <property type="entry name" value="NadE_glutamine_dep"/>
    <property type="match status" value="1"/>
</dbReference>
<evidence type="ECO:0000256" key="5">
    <source>
        <dbReference type="ARBA" id="ARBA00022840"/>
    </source>
</evidence>
<feature type="active site" description="Proton acceptor; for glutaminase activity" evidence="7">
    <location>
        <position position="48"/>
    </location>
</feature>
<dbReference type="Pfam" id="PF02540">
    <property type="entry name" value="NAD_synthase"/>
    <property type="match status" value="1"/>
</dbReference>
<feature type="binding site" evidence="7">
    <location>
        <position position="202"/>
    </location>
    <ligand>
        <name>L-glutamine</name>
        <dbReference type="ChEBI" id="CHEBI:58359"/>
    </ligand>
</feature>
<dbReference type="EC" id="6.3.5.1" evidence="7 8"/>
<keyword evidence="5 7" id="KW-0067">ATP-binding</keyword>
<feature type="active site" description="For glutaminase activity" evidence="7">
    <location>
        <position position="130"/>
    </location>
</feature>
<evidence type="ECO:0000313" key="12">
    <source>
        <dbReference type="Proteomes" id="UP000301751"/>
    </source>
</evidence>
<dbReference type="InterPro" id="IPR003010">
    <property type="entry name" value="C-N_Hydrolase"/>
</dbReference>
<dbReference type="GO" id="GO:0008795">
    <property type="term" value="F:NAD+ synthase activity"/>
    <property type="evidence" value="ECO:0007669"/>
    <property type="project" value="UniProtKB-UniRule"/>
</dbReference>
<feature type="active site" description="Nucleophile; for glutaminase activity" evidence="7">
    <location>
        <position position="170"/>
    </location>
</feature>
<keyword evidence="3 7" id="KW-0436">Ligase</keyword>
<evidence type="ECO:0000256" key="2">
    <source>
        <dbReference type="ARBA" id="ARBA00007145"/>
    </source>
</evidence>
<dbReference type="PIRSF" id="PIRSF006630">
    <property type="entry name" value="NADS_GAT"/>
    <property type="match status" value="1"/>
</dbReference>
<dbReference type="PANTHER" id="PTHR23090">
    <property type="entry name" value="NH 3 /GLUTAMINE-DEPENDENT NAD + SYNTHETASE"/>
    <property type="match status" value="1"/>
</dbReference>
<dbReference type="CDD" id="cd07570">
    <property type="entry name" value="GAT_Gln-NAD-synth"/>
    <property type="match status" value="1"/>
</dbReference>
<evidence type="ECO:0000256" key="9">
    <source>
        <dbReference type="RuleBase" id="RU003811"/>
    </source>
</evidence>
<dbReference type="InterPro" id="IPR022310">
    <property type="entry name" value="NAD/GMP_synthase"/>
</dbReference>
<dbReference type="InterPro" id="IPR014729">
    <property type="entry name" value="Rossmann-like_a/b/a_fold"/>
</dbReference>
<keyword evidence="4 7" id="KW-0547">Nucleotide-binding</keyword>
<dbReference type="GO" id="GO:0009435">
    <property type="term" value="P:NAD+ biosynthetic process"/>
    <property type="evidence" value="ECO:0007669"/>
    <property type="project" value="UniProtKB-UniRule"/>
</dbReference>
<dbReference type="CDD" id="cd00553">
    <property type="entry name" value="NAD_synthase"/>
    <property type="match status" value="1"/>
</dbReference>
<feature type="binding site" evidence="7">
    <location>
        <position position="414"/>
    </location>
    <ligand>
        <name>ATP</name>
        <dbReference type="ChEBI" id="CHEBI:30616"/>
    </ligand>
</feature>
<dbReference type="SUPFAM" id="SSF56317">
    <property type="entry name" value="Carbon-nitrogen hydrolase"/>
    <property type="match status" value="1"/>
</dbReference>
<dbReference type="InterPro" id="IPR014445">
    <property type="entry name" value="Gln-dep_NAD_synthase"/>
</dbReference>
<dbReference type="NCBIfam" id="TIGR00552">
    <property type="entry name" value="nadE"/>
    <property type="match status" value="1"/>
</dbReference>
<evidence type="ECO:0000256" key="6">
    <source>
        <dbReference type="ARBA" id="ARBA00023027"/>
    </source>
</evidence>
<evidence type="ECO:0000256" key="7">
    <source>
        <dbReference type="HAMAP-Rule" id="MF_02090"/>
    </source>
</evidence>
<name>A0A480AIT6_9BURK</name>
<dbReference type="Proteomes" id="UP000301751">
    <property type="component" value="Unassembled WGS sequence"/>
</dbReference>
<accession>A0A480AIT6</accession>
<comment type="similarity">
    <text evidence="2 7 8">In the C-terminal section; belongs to the NAD synthetase family.</text>
</comment>
<dbReference type="NCBIfam" id="NF010588">
    <property type="entry name" value="PRK13981.1"/>
    <property type="match status" value="1"/>
</dbReference>
<reference evidence="12" key="1">
    <citation type="submission" date="2019-03" db="EMBL/GenBank/DDBJ databases">
        <title>Aquabacterium pictum sp.nov., the first bacteriochlorophyll a-containing freshwater bacterium in the genus Aquabacterium of the class Betaproteobacteria.</title>
        <authorList>
            <person name="Hirose S."/>
            <person name="Tank M."/>
            <person name="Hara E."/>
            <person name="Tamaki H."/>
            <person name="Takaichi S."/>
            <person name="Haruta S."/>
            <person name="Hanada S."/>
        </authorList>
    </citation>
    <scope>NUCLEOTIDE SEQUENCE [LARGE SCALE GENOMIC DNA]</scope>
    <source>
        <strain evidence="12">W35</strain>
    </source>
</reference>
<dbReference type="GO" id="GO:0004359">
    <property type="term" value="F:glutaminase activity"/>
    <property type="evidence" value="ECO:0007669"/>
    <property type="project" value="InterPro"/>
</dbReference>
<feature type="binding site" evidence="7">
    <location>
        <position position="136"/>
    </location>
    <ligand>
        <name>L-glutamine</name>
        <dbReference type="ChEBI" id="CHEBI:58359"/>
    </ligand>
</feature>
<feature type="binding site" evidence="7">
    <location>
        <begin position="307"/>
        <end position="314"/>
    </location>
    <ligand>
        <name>ATP</name>
        <dbReference type="ChEBI" id="CHEBI:30616"/>
    </ligand>
</feature>
<dbReference type="UniPathway" id="UPA00253">
    <property type="reaction ID" value="UER00334"/>
</dbReference>
<evidence type="ECO:0000256" key="3">
    <source>
        <dbReference type="ARBA" id="ARBA00022598"/>
    </source>
</evidence>
<feature type="domain" description="CN hydrolase" evidence="10">
    <location>
        <begin position="8"/>
        <end position="276"/>
    </location>
</feature>
<comment type="caution">
    <text evidence="7">Lacks conserved residue(s) required for the propagation of feature annotation.</text>
</comment>
<evidence type="ECO:0000256" key="4">
    <source>
        <dbReference type="ARBA" id="ARBA00022741"/>
    </source>
</evidence>
<comment type="similarity">
    <text evidence="9">Belongs to the NAD synthetase family.</text>
</comment>
<dbReference type="EMBL" id="BJCL01000001">
    <property type="protein sequence ID" value="GCL61554.1"/>
    <property type="molecule type" value="Genomic_DNA"/>
</dbReference>
<dbReference type="Pfam" id="PF00795">
    <property type="entry name" value="CN_hydrolase"/>
    <property type="match status" value="1"/>
</dbReference>
<dbReference type="Gene3D" id="3.40.50.620">
    <property type="entry name" value="HUPs"/>
    <property type="match status" value="1"/>
</dbReference>
<feature type="binding site" evidence="7">
    <location>
        <position position="196"/>
    </location>
    <ligand>
        <name>L-glutamine</name>
        <dbReference type="ChEBI" id="CHEBI:58359"/>
    </ligand>
</feature>
<feature type="binding site" evidence="7">
    <location>
        <position position="419"/>
    </location>
    <ligand>
        <name>deamido-NAD(+)</name>
        <dbReference type="ChEBI" id="CHEBI:58437"/>
        <note>ligand shared between two neighboring subunits</note>
    </ligand>
</feature>
<comment type="caution">
    <text evidence="11">The sequence shown here is derived from an EMBL/GenBank/DDBJ whole genome shotgun (WGS) entry which is preliminary data.</text>
</comment>
<feature type="binding site" evidence="7">
    <location>
        <position position="538"/>
    </location>
    <ligand>
        <name>deamido-NAD(+)</name>
        <dbReference type="ChEBI" id="CHEBI:58437"/>
        <note>ligand shared between two neighboring subunits</note>
    </ligand>
</feature>
<sequence length="567" mass="61396">MSNSTPAVRIALAQFNATVGDLAGNARRIVDCAREAHAGGAALLVAPELALTGYPPEDLLLRPAFMQACARELAALATALAAFDGLTVVVGHPHQFEGQGDQRTRSHAVVQRFNAASVLAGGQVQATYCKRELPNYQVFDERRYFVSGRDAGQGAVVFTAGGRRIGLLICEDAWFDEPAQAARAAGAEVLCVINASPFHLDKSGERESRMVQRVQATGLPLLYAHLVGGQDEVVFDGASFALDAQGQVAARGGCFTEHLVWVDWHADGRMTGEVQPVPELEAQAWAALVTGVRDYIGKNGFPGAIIGLSGGVDSALVLAIAVDALGADRVRTVMMPSPYTASISWIDARDMAERVGVRYDEISILPMFEAFKGALAAEFAGRPEDATEENIQARIRGTLLMALSNKFGSIVLTTGNKSEMATGYCTLYGDMAGGFAVIKDVAKTLVYRLCEWKNRQPTRRADGTVGPVIPERIITRPPSAELRPDQTDQDSLPPYEVLDAILARYMEEDQSIDQIVAAGYAAADVERVTRLIKINEYKRRQSPVGIRITHRAFGRDWRYPITSKFRA</sequence>
<evidence type="ECO:0000313" key="11">
    <source>
        <dbReference type="EMBL" id="GCL61554.1"/>
    </source>
</evidence>
<dbReference type="GO" id="GO:0003952">
    <property type="term" value="F:NAD+ synthase (glutamine-hydrolyzing) activity"/>
    <property type="evidence" value="ECO:0007669"/>
    <property type="project" value="UniProtKB-UniRule"/>
</dbReference>
<evidence type="ECO:0000256" key="1">
    <source>
        <dbReference type="ARBA" id="ARBA00005188"/>
    </source>
</evidence>
<dbReference type="SUPFAM" id="SSF52402">
    <property type="entry name" value="Adenine nucleotide alpha hydrolases-like"/>
    <property type="match status" value="1"/>
</dbReference>
<dbReference type="PROSITE" id="PS50263">
    <property type="entry name" value="CN_HYDROLASE"/>
    <property type="match status" value="1"/>
</dbReference>
<comment type="pathway">
    <text evidence="1 7 8">Cofactor biosynthesis; NAD(+) biosynthesis; NAD(+) from deamido-NAD(+) (L-Gln route): step 1/1.</text>
</comment>
<dbReference type="GO" id="GO:0005737">
    <property type="term" value="C:cytoplasm"/>
    <property type="evidence" value="ECO:0007669"/>
    <property type="project" value="InterPro"/>
</dbReference>
<dbReference type="FunFam" id="3.40.50.620:FF:000106">
    <property type="entry name" value="Glutamine-dependent NAD(+) synthetase"/>
    <property type="match status" value="1"/>
</dbReference>
<dbReference type="Gene3D" id="3.60.110.10">
    <property type="entry name" value="Carbon-nitrogen hydrolase"/>
    <property type="match status" value="1"/>
</dbReference>